<dbReference type="InterPro" id="IPR004136">
    <property type="entry name" value="NMO"/>
</dbReference>
<dbReference type="Proteomes" id="UP000004121">
    <property type="component" value="Unassembled WGS sequence"/>
</dbReference>
<dbReference type="EMBL" id="ACKX01000115">
    <property type="protein sequence ID" value="EEJ51562.1"/>
    <property type="molecule type" value="Genomic_DNA"/>
</dbReference>
<comment type="function">
    <text evidence="1">Nitronate monooxygenase that uses molecular oxygen to catalyze the oxidative denitrification of alkyl nitronates. Acts on propionate 3-nitronate (P3N), the presumed physiological substrate. Probably functions in the detoxification of P3N, a metabolic poison produced by plants and fungi as a defense mechanism.</text>
</comment>
<keyword evidence="3" id="KW-0285">Flavoprotein</keyword>
<dbReference type="AlphaFoldDB" id="C2KXC4"/>
<dbReference type="SUPFAM" id="SSF51412">
    <property type="entry name" value="Inosine monophosphate dehydrogenase (IMPDH)"/>
    <property type="match status" value="1"/>
</dbReference>
<dbReference type="Gene3D" id="3.20.20.70">
    <property type="entry name" value="Aldolase class I"/>
    <property type="match status" value="1"/>
</dbReference>
<keyword evidence="5" id="KW-0560">Oxidoreductase</keyword>
<evidence type="ECO:0000256" key="3">
    <source>
        <dbReference type="ARBA" id="ARBA00022630"/>
    </source>
</evidence>
<keyword evidence="7" id="KW-1185">Reference proteome</keyword>
<accession>C2KXC4</accession>
<dbReference type="Pfam" id="PF03060">
    <property type="entry name" value="NMO"/>
    <property type="match status" value="1"/>
</dbReference>
<evidence type="ECO:0000313" key="6">
    <source>
        <dbReference type="EMBL" id="EEJ51562.1"/>
    </source>
</evidence>
<evidence type="ECO:0000256" key="2">
    <source>
        <dbReference type="ARBA" id="ARBA00013457"/>
    </source>
</evidence>
<proteinExistence type="predicted"/>
<dbReference type="PANTHER" id="PTHR32332:SF18">
    <property type="entry name" value="2-NITROPROPANE DIOXYGENASE"/>
    <property type="match status" value="1"/>
</dbReference>
<evidence type="ECO:0000256" key="1">
    <source>
        <dbReference type="ARBA" id="ARBA00003535"/>
    </source>
</evidence>
<evidence type="ECO:0000256" key="5">
    <source>
        <dbReference type="ARBA" id="ARBA00023002"/>
    </source>
</evidence>
<name>C2KXC4_9FIRM</name>
<evidence type="ECO:0000313" key="7">
    <source>
        <dbReference type="Proteomes" id="UP000004121"/>
    </source>
</evidence>
<dbReference type="GO" id="GO:0018580">
    <property type="term" value="F:nitronate monooxygenase activity"/>
    <property type="evidence" value="ECO:0007669"/>
    <property type="project" value="InterPro"/>
</dbReference>
<organism evidence="6 7">
    <name type="scientific">Oribacterium sinus F0268</name>
    <dbReference type="NCBI Taxonomy" id="585501"/>
    <lineage>
        <taxon>Bacteria</taxon>
        <taxon>Bacillati</taxon>
        <taxon>Bacillota</taxon>
        <taxon>Clostridia</taxon>
        <taxon>Lachnospirales</taxon>
        <taxon>Lachnospiraceae</taxon>
        <taxon>Oribacterium</taxon>
    </lineage>
</organism>
<protein>
    <recommendedName>
        <fullName evidence="2">Probable nitronate monooxygenase</fullName>
    </recommendedName>
</protein>
<gene>
    <name evidence="6" type="ORF">HMPREF6123_1143</name>
</gene>
<comment type="caution">
    <text evidence="6">The sequence shown here is derived from an EMBL/GenBank/DDBJ whole genome shotgun (WGS) entry which is preliminary data.</text>
</comment>
<sequence length="383" mass="41780">MKKNIPSPSAERTRKMDQLKNRGLEIPLIQGGMGVGVSLSGLAGAVAKTGAMGCISTADCGYREEDFRRFPEEANLRALRKEIQRAKLLSEGKGMIAINAMVATRQWEDAIKVAVEEGIDAVISGAGLPLSLPELVPEGTALIAPIVSSGRAAKVLLKTWSQKYQRTADFVVLEGPLAGGHLGFKAAEVEEATAKPLEELIPEVLSVLQVFEEEFGREIPLFAAGGIWSREDIVRMQKAGAYGVQMATRFIGTRECDASTAYKEYLISKKENDLEIIHSPVGMPGRAVKSPMLEKLGLTGRIAPKHCSRCIHGCDPGTVKYCITHALISAVEGNVEEGLFFSGANVEKLREIVSVKEVVNELFPREDDDRLLHLFQREEVYSF</sequence>
<dbReference type="eggNOG" id="COG2070">
    <property type="taxonomic scope" value="Bacteria"/>
</dbReference>
<dbReference type="InParanoid" id="C2KXC4"/>
<evidence type="ECO:0000256" key="4">
    <source>
        <dbReference type="ARBA" id="ARBA00022643"/>
    </source>
</evidence>
<dbReference type="CDD" id="cd04730">
    <property type="entry name" value="NPD_like"/>
    <property type="match status" value="1"/>
</dbReference>
<keyword evidence="4" id="KW-0288">FMN</keyword>
<keyword evidence="6" id="KW-0223">Dioxygenase</keyword>
<dbReference type="InterPro" id="IPR013785">
    <property type="entry name" value="Aldolase_TIM"/>
</dbReference>
<dbReference type="GO" id="GO:0051213">
    <property type="term" value="F:dioxygenase activity"/>
    <property type="evidence" value="ECO:0007669"/>
    <property type="project" value="UniProtKB-KW"/>
</dbReference>
<dbReference type="STRING" id="585501.HMPREF6123_1143"/>
<reference evidence="6 7" key="1">
    <citation type="submission" date="2009-04" db="EMBL/GenBank/DDBJ databases">
        <authorList>
            <person name="Qin X."/>
            <person name="Bachman B."/>
            <person name="Battles P."/>
            <person name="Bell A."/>
            <person name="Bess C."/>
            <person name="Bickham C."/>
            <person name="Chaboub L."/>
            <person name="Chen D."/>
            <person name="Coyle M."/>
            <person name="Deiros D.R."/>
            <person name="Dinh H."/>
            <person name="Forbes L."/>
            <person name="Fowler G."/>
            <person name="Francisco L."/>
            <person name="Fu Q."/>
            <person name="Gubbala S."/>
            <person name="Hale W."/>
            <person name="Han Y."/>
            <person name="Hemphill L."/>
            <person name="Highlander S.K."/>
            <person name="Hirani K."/>
            <person name="Hogues M."/>
            <person name="Jackson L."/>
            <person name="Jakkamsetti A."/>
            <person name="Javaid M."/>
            <person name="Jiang H."/>
            <person name="Korchina V."/>
            <person name="Kovar C."/>
            <person name="Lara F."/>
            <person name="Lee S."/>
            <person name="Mata R."/>
            <person name="Mathew T."/>
            <person name="Moen C."/>
            <person name="Morales K."/>
            <person name="Munidasa M."/>
            <person name="Nazareth L."/>
            <person name="Ngo R."/>
            <person name="Nguyen L."/>
            <person name="Okwuonu G."/>
            <person name="Ongeri F."/>
            <person name="Patil S."/>
            <person name="Petrosino J."/>
            <person name="Pham C."/>
            <person name="Pham P."/>
            <person name="Pu L.-L."/>
            <person name="Puazo M."/>
            <person name="Raj R."/>
            <person name="Reid J."/>
            <person name="Rouhana J."/>
            <person name="Saada N."/>
            <person name="Shang Y."/>
            <person name="Simmons D."/>
            <person name="Thornton R."/>
            <person name="Warren J."/>
            <person name="Weissenberger G."/>
            <person name="Zhang J."/>
            <person name="Zhang L."/>
            <person name="Zhou C."/>
            <person name="Zhu D."/>
            <person name="Muzny D."/>
            <person name="Worley K."/>
            <person name="Gibbs R."/>
        </authorList>
    </citation>
    <scope>NUCLEOTIDE SEQUENCE [LARGE SCALE GENOMIC DNA]</scope>
    <source>
        <strain evidence="6 7">F0268</strain>
    </source>
</reference>
<dbReference type="HOGENOM" id="CLU_038732_0_1_9"/>
<dbReference type="PANTHER" id="PTHR32332">
    <property type="entry name" value="2-NITROPROPANE DIOXYGENASE"/>
    <property type="match status" value="1"/>
</dbReference>